<dbReference type="RefSeq" id="WP_276112080.1">
    <property type="nucleotide sequence ID" value="NZ_JARJBB010000023.1"/>
</dbReference>
<dbReference type="SUPFAM" id="SSF53474">
    <property type="entry name" value="alpha/beta-Hydrolases"/>
    <property type="match status" value="1"/>
</dbReference>
<sequence length="302" mass="31713">MSSRPLGQQIVSVKPLPVPAPGRGIDLQVKVTAPRSGQNLPVIVFSHGNAWSLDGYEPLVDRWASAGFVVVQPTHLDSRRNVIGWDDPRFATIWRVRIADLHAILDNLGDVLAQAGLETRVDRERIAVAGHSWGAQTAGAVLGARVLDADGVPGEDFSHSAVSAGVLIAATGTGDTLTPFAAENLPFMKPDFSTMATPALVVAGGKDQSQLSTRGPEWFTDAYHLSPAPKSLLTIAEAEHTMGGIAGERVAETTDEDPARVVLLADAISAYLRAALGLDDAEWTALGSTAEDGGGTWSIAGK</sequence>
<organism evidence="1 2">
    <name type="scientific">Streptomyces tropicalis</name>
    <dbReference type="NCBI Taxonomy" id="3034234"/>
    <lineage>
        <taxon>Bacteria</taxon>
        <taxon>Bacillati</taxon>
        <taxon>Actinomycetota</taxon>
        <taxon>Actinomycetes</taxon>
        <taxon>Kitasatosporales</taxon>
        <taxon>Streptomycetaceae</taxon>
        <taxon>Streptomyces</taxon>
    </lineage>
</organism>
<dbReference type="Gene3D" id="3.40.50.1820">
    <property type="entry name" value="alpha/beta hydrolase"/>
    <property type="match status" value="1"/>
</dbReference>
<dbReference type="PANTHER" id="PTHR33428">
    <property type="entry name" value="CHLOROPHYLLASE-2, CHLOROPLASTIC"/>
    <property type="match status" value="1"/>
</dbReference>
<accession>A0ABT6ACZ3</accession>
<dbReference type="EMBL" id="JARJBB010000023">
    <property type="protein sequence ID" value="MDF3302522.1"/>
    <property type="molecule type" value="Genomic_DNA"/>
</dbReference>
<evidence type="ECO:0000313" key="1">
    <source>
        <dbReference type="EMBL" id="MDF3302522.1"/>
    </source>
</evidence>
<evidence type="ECO:0000313" key="2">
    <source>
        <dbReference type="Proteomes" id="UP001221150"/>
    </source>
</evidence>
<dbReference type="InterPro" id="IPR017395">
    <property type="entry name" value="Chlorophyllase-like"/>
</dbReference>
<name>A0ABT6ACZ3_9ACTN</name>
<protein>
    <submittedName>
        <fullName evidence="1">Chlorophyllase</fullName>
    </submittedName>
</protein>
<keyword evidence="2" id="KW-1185">Reference proteome</keyword>
<dbReference type="InterPro" id="IPR029058">
    <property type="entry name" value="AB_hydrolase_fold"/>
</dbReference>
<dbReference type="Proteomes" id="UP001221150">
    <property type="component" value="Unassembled WGS sequence"/>
</dbReference>
<gene>
    <name evidence="1" type="ORF">P3H78_28685</name>
</gene>
<dbReference type="Pfam" id="PF07224">
    <property type="entry name" value="Chlorophyllase"/>
    <property type="match status" value="1"/>
</dbReference>
<comment type="caution">
    <text evidence="1">The sequence shown here is derived from an EMBL/GenBank/DDBJ whole genome shotgun (WGS) entry which is preliminary data.</text>
</comment>
<proteinExistence type="predicted"/>
<reference evidence="1 2" key="1">
    <citation type="submission" date="2023-03" db="EMBL/GenBank/DDBJ databases">
        <title>Draft genome sequence of Streptomyces sp. K1PA1 isolated from peat swamp forest in Thailand.</title>
        <authorList>
            <person name="Klaysubun C."/>
            <person name="Duangmal K."/>
        </authorList>
    </citation>
    <scope>NUCLEOTIDE SEQUENCE [LARGE SCALE GENOMIC DNA]</scope>
    <source>
        <strain evidence="1 2">K1PA1</strain>
    </source>
</reference>
<dbReference type="PANTHER" id="PTHR33428:SF14">
    <property type="entry name" value="CARBOXYLESTERASE TYPE B DOMAIN-CONTAINING PROTEIN"/>
    <property type="match status" value="1"/>
</dbReference>